<keyword evidence="1" id="KW-0472">Membrane</keyword>
<dbReference type="Proteomes" id="UP000617402">
    <property type="component" value="Unassembled WGS sequence"/>
</dbReference>
<feature type="transmembrane region" description="Helical" evidence="1">
    <location>
        <begin position="20"/>
        <end position="39"/>
    </location>
</feature>
<keyword evidence="1" id="KW-1133">Transmembrane helix</keyword>
<accession>A0ABR7SY59</accession>
<name>A0ABR7SY59_HELCL</name>
<proteinExistence type="predicted"/>
<dbReference type="EMBL" id="JACVHF010000001">
    <property type="protein sequence ID" value="MBC9782970.1"/>
    <property type="molecule type" value="Genomic_DNA"/>
</dbReference>
<evidence type="ECO:0000259" key="2">
    <source>
        <dbReference type="Pfam" id="PF10080"/>
    </source>
</evidence>
<keyword evidence="4" id="KW-1185">Reference proteome</keyword>
<gene>
    <name evidence="3" type="ORF">H1S01_00425</name>
</gene>
<dbReference type="Pfam" id="PF10080">
    <property type="entry name" value="FtrD-like"/>
    <property type="match status" value="1"/>
</dbReference>
<sequence length="192" mass="20629">MTTREEKKAQFQQKSSSGKFIVGAVIGIVAIAVAAYGFWNTSTSSSNHDSKTSYNVGSKVDYTGKMIAMAKLPPVSANDGKIVVPLDEVKSKSMIRTEFKSGNKTIPIMAYVAPSGQVVAAVSMCEPCESTTFTIKGKQLACNACDTRWDPDTLKGLSGGCQTYPPDQLSYTVEGNNLVLDAQTVSNWKPRI</sequence>
<feature type="domain" description="Membrane iron-sulfur containing protein FtrD-like" evidence="2">
    <location>
        <begin position="89"/>
        <end position="190"/>
    </location>
</feature>
<keyword evidence="1" id="KW-0812">Transmembrane</keyword>
<dbReference type="InterPro" id="IPR018758">
    <property type="entry name" value="FtrD-like"/>
</dbReference>
<dbReference type="RefSeq" id="WP_188038164.1">
    <property type="nucleotide sequence ID" value="NZ_JACVHF010000001.1"/>
</dbReference>
<reference evidence="3 4" key="1">
    <citation type="submission" date="2020-07" db="EMBL/GenBank/DDBJ databases">
        <title>Draft whole-genome sequence of Heliobacterium chlorum DSM 3682, type strain.</title>
        <authorList>
            <person name="Kyndt J.A."/>
            <person name="Meyer T.E."/>
            <person name="Imhoff J.F."/>
        </authorList>
    </citation>
    <scope>NUCLEOTIDE SEQUENCE [LARGE SCALE GENOMIC DNA]</scope>
    <source>
        <strain evidence="3 4">DSM 3682</strain>
    </source>
</reference>
<comment type="caution">
    <text evidence="3">The sequence shown here is derived from an EMBL/GenBank/DDBJ whole genome shotgun (WGS) entry which is preliminary data.</text>
</comment>
<evidence type="ECO:0000313" key="4">
    <source>
        <dbReference type="Proteomes" id="UP000617402"/>
    </source>
</evidence>
<organism evidence="3 4">
    <name type="scientific">Heliobacterium chlorum</name>
    <dbReference type="NCBI Taxonomy" id="2698"/>
    <lineage>
        <taxon>Bacteria</taxon>
        <taxon>Bacillati</taxon>
        <taxon>Bacillota</taxon>
        <taxon>Clostridia</taxon>
        <taxon>Eubacteriales</taxon>
        <taxon>Heliobacteriaceae</taxon>
        <taxon>Heliobacterium</taxon>
    </lineage>
</organism>
<evidence type="ECO:0000313" key="3">
    <source>
        <dbReference type="EMBL" id="MBC9782970.1"/>
    </source>
</evidence>
<protein>
    <submittedName>
        <fullName evidence="3">DUF2318 domain-containing protein</fullName>
    </submittedName>
</protein>
<evidence type="ECO:0000256" key="1">
    <source>
        <dbReference type="SAM" id="Phobius"/>
    </source>
</evidence>